<dbReference type="Proteomes" id="UP000265703">
    <property type="component" value="Unassembled WGS sequence"/>
</dbReference>
<comment type="caution">
    <text evidence="2">The sequence shown here is derived from an EMBL/GenBank/DDBJ whole genome shotgun (WGS) entry which is preliminary data.</text>
</comment>
<proteinExistence type="predicted"/>
<name>A0A397STG6_9GLOM</name>
<reference evidence="2 3" key="1">
    <citation type="submission" date="2018-06" db="EMBL/GenBank/DDBJ databases">
        <title>Comparative genomics reveals the genomic features of Rhizophagus irregularis, R. cerebriforme, R. diaphanum and Gigaspora rosea, and their symbiotic lifestyle signature.</title>
        <authorList>
            <person name="Morin E."/>
            <person name="San Clemente H."/>
            <person name="Chen E.C.H."/>
            <person name="De La Providencia I."/>
            <person name="Hainaut M."/>
            <person name="Kuo A."/>
            <person name="Kohler A."/>
            <person name="Murat C."/>
            <person name="Tang N."/>
            <person name="Roy S."/>
            <person name="Loubradou J."/>
            <person name="Henrissat B."/>
            <person name="Grigoriev I.V."/>
            <person name="Corradi N."/>
            <person name="Roux C."/>
            <person name="Martin F.M."/>
        </authorList>
    </citation>
    <scope>NUCLEOTIDE SEQUENCE [LARGE SCALE GENOMIC DNA]</scope>
    <source>
        <strain evidence="2 3">DAOM 227022</strain>
    </source>
</reference>
<feature type="non-terminal residue" evidence="2">
    <location>
        <position position="61"/>
    </location>
</feature>
<keyword evidence="3" id="KW-1185">Reference proteome</keyword>
<sequence length="61" mass="7270">MRPVHLPDSSVMIRMIVQSSIIVILLCHFPYNHYLTIYRLLFINMMNAINRVNITILIHLY</sequence>
<feature type="transmembrane region" description="Helical" evidence="1">
    <location>
        <begin position="12"/>
        <end position="31"/>
    </location>
</feature>
<keyword evidence="1" id="KW-1133">Transmembrane helix</keyword>
<evidence type="ECO:0000313" key="3">
    <source>
        <dbReference type="Proteomes" id="UP000265703"/>
    </source>
</evidence>
<dbReference type="EMBL" id="QKYT01000274">
    <property type="protein sequence ID" value="RIA88209.1"/>
    <property type="molecule type" value="Genomic_DNA"/>
</dbReference>
<gene>
    <name evidence="2" type="ORF">C1645_775515</name>
</gene>
<organism evidence="2 3">
    <name type="scientific">Glomus cerebriforme</name>
    <dbReference type="NCBI Taxonomy" id="658196"/>
    <lineage>
        <taxon>Eukaryota</taxon>
        <taxon>Fungi</taxon>
        <taxon>Fungi incertae sedis</taxon>
        <taxon>Mucoromycota</taxon>
        <taxon>Glomeromycotina</taxon>
        <taxon>Glomeromycetes</taxon>
        <taxon>Glomerales</taxon>
        <taxon>Glomeraceae</taxon>
        <taxon>Glomus</taxon>
    </lineage>
</organism>
<evidence type="ECO:0000256" key="1">
    <source>
        <dbReference type="SAM" id="Phobius"/>
    </source>
</evidence>
<keyword evidence="1" id="KW-0812">Transmembrane</keyword>
<dbReference type="AlphaFoldDB" id="A0A397STG6"/>
<keyword evidence="1" id="KW-0472">Membrane</keyword>
<evidence type="ECO:0000313" key="2">
    <source>
        <dbReference type="EMBL" id="RIA88209.1"/>
    </source>
</evidence>
<accession>A0A397STG6</accession>
<protein>
    <submittedName>
        <fullName evidence="2">Uncharacterized protein</fullName>
    </submittedName>
</protein>